<gene>
    <name evidence="1" type="ORF">IAD26_03905</name>
</gene>
<evidence type="ECO:0008006" key="3">
    <source>
        <dbReference type="Google" id="ProtNLM"/>
    </source>
</evidence>
<organism evidence="1 2">
    <name type="scientific">Candidatus Limenecus avicola</name>
    <dbReference type="NCBI Taxonomy" id="2840847"/>
    <lineage>
        <taxon>Bacteria</taxon>
        <taxon>Bacillati</taxon>
        <taxon>Bacillota</taxon>
        <taxon>Clostridia</taxon>
        <taxon>Eubacteriales</taxon>
        <taxon>Clostridiaceae</taxon>
        <taxon>Clostridiaceae incertae sedis</taxon>
        <taxon>Candidatus Limenecus</taxon>
    </lineage>
</organism>
<accession>A0A9D1SRP1</accession>
<reference evidence="1" key="2">
    <citation type="journal article" date="2021" name="PeerJ">
        <title>Extensive microbial diversity within the chicken gut microbiome revealed by metagenomics and culture.</title>
        <authorList>
            <person name="Gilroy R."/>
            <person name="Ravi A."/>
            <person name="Getino M."/>
            <person name="Pursley I."/>
            <person name="Horton D.L."/>
            <person name="Alikhan N.F."/>
            <person name="Baker D."/>
            <person name="Gharbi K."/>
            <person name="Hall N."/>
            <person name="Watson M."/>
            <person name="Adriaenssens E.M."/>
            <person name="Foster-Nyarko E."/>
            <person name="Jarju S."/>
            <person name="Secka A."/>
            <person name="Antonio M."/>
            <person name="Oren A."/>
            <person name="Chaudhuri R.R."/>
            <person name="La Ragione R."/>
            <person name="Hildebrand F."/>
            <person name="Pallen M.J."/>
        </authorList>
    </citation>
    <scope>NUCLEOTIDE SEQUENCE</scope>
    <source>
        <strain evidence="1">CHK154-7741</strain>
    </source>
</reference>
<evidence type="ECO:0000313" key="2">
    <source>
        <dbReference type="Proteomes" id="UP000886748"/>
    </source>
</evidence>
<evidence type="ECO:0000313" key="1">
    <source>
        <dbReference type="EMBL" id="HIU92262.1"/>
    </source>
</evidence>
<dbReference type="EMBL" id="DVOD01000029">
    <property type="protein sequence ID" value="HIU92262.1"/>
    <property type="molecule type" value="Genomic_DNA"/>
</dbReference>
<reference evidence="1" key="1">
    <citation type="submission" date="2020-10" db="EMBL/GenBank/DDBJ databases">
        <authorList>
            <person name="Gilroy R."/>
        </authorList>
    </citation>
    <scope>NUCLEOTIDE SEQUENCE</scope>
    <source>
        <strain evidence="1">CHK154-7741</strain>
    </source>
</reference>
<sequence length="91" mass="10713">MNKKTNIPEIGIAEISDYIPTQEEKQKIIKFEEQAEKDIEELKQTANVNFRWSEFEIKRAKRIASKLGMPYQTYLKSTLKQAMDADELKFN</sequence>
<proteinExistence type="predicted"/>
<comment type="caution">
    <text evidence="1">The sequence shown here is derived from an EMBL/GenBank/DDBJ whole genome shotgun (WGS) entry which is preliminary data.</text>
</comment>
<protein>
    <recommendedName>
        <fullName evidence="3">Antitoxin</fullName>
    </recommendedName>
</protein>
<name>A0A9D1SRP1_9CLOT</name>
<dbReference type="Proteomes" id="UP000886748">
    <property type="component" value="Unassembled WGS sequence"/>
</dbReference>
<dbReference type="AlphaFoldDB" id="A0A9D1SRP1"/>